<dbReference type="PROSITE" id="PS50977">
    <property type="entry name" value="HTH_TETR_2"/>
    <property type="match status" value="1"/>
</dbReference>
<keyword evidence="3" id="KW-0804">Transcription</keyword>
<gene>
    <name evidence="6" type="ORF">RTCCBAU85039_0822</name>
    <name evidence="7" type="ORF">SAMN05216228_1001374</name>
</gene>
<evidence type="ECO:0000313" key="8">
    <source>
        <dbReference type="Proteomes" id="UP000183063"/>
    </source>
</evidence>
<name>A0A1H8D2B4_9HYPH</name>
<dbReference type="Proteomes" id="UP000183063">
    <property type="component" value="Unassembled WGS sequence"/>
</dbReference>
<dbReference type="InterPro" id="IPR001647">
    <property type="entry name" value="HTH_TetR"/>
</dbReference>
<evidence type="ECO:0000313" key="9">
    <source>
        <dbReference type="Proteomes" id="UP000198939"/>
    </source>
</evidence>
<reference evidence="6" key="3">
    <citation type="submission" date="2016-10" db="EMBL/GenBank/DDBJ databases">
        <authorList>
            <person name="de Groot N.N."/>
        </authorList>
    </citation>
    <scope>NUCLEOTIDE SEQUENCE [LARGE SCALE GENOMIC DNA]</scope>
    <source>
        <strain evidence="6">CCBAU85039</strain>
    </source>
</reference>
<dbReference type="RefSeq" id="WP_072371107.1">
    <property type="nucleotide sequence ID" value="NZ_FNXB01000003.1"/>
</dbReference>
<dbReference type="InterPro" id="IPR009057">
    <property type="entry name" value="Homeodomain-like_sf"/>
</dbReference>
<reference evidence="7 9" key="2">
    <citation type="submission" date="2016-10" db="EMBL/GenBank/DDBJ databases">
        <authorList>
            <person name="Varghese N."/>
            <person name="Submissions S."/>
        </authorList>
    </citation>
    <scope>NUCLEOTIDE SEQUENCE [LARGE SCALE GENOMIC DNA]</scope>
    <source>
        <strain evidence="7 9">CGMCC 1.7071</strain>
    </source>
</reference>
<organism evidence="6 8">
    <name type="scientific">Rhizobium tibeticum</name>
    <dbReference type="NCBI Taxonomy" id="501024"/>
    <lineage>
        <taxon>Bacteria</taxon>
        <taxon>Pseudomonadati</taxon>
        <taxon>Pseudomonadota</taxon>
        <taxon>Alphaproteobacteria</taxon>
        <taxon>Hyphomicrobiales</taxon>
        <taxon>Rhizobiaceae</taxon>
        <taxon>Rhizobium/Agrobacterium group</taxon>
        <taxon>Rhizobium</taxon>
    </lineage>
</organism>
<feature type="domain" description="HTH tetR-type" evidence="5">
    <location>
        <begin position="21"/>
        <end position="81"/>
    </location>
</feature>
<evidence type="ECO:0000313" key="7">
    <source>
        <dbReference type="EMBL" id="SEN00718.1"/>
    </source>
</evidence>
<dbReference type="Pfam" id="PF00440">
    <property type="entry name" value="TetR_N"/>
    <property type="match status" value="1"/>
</dbReference>
<evidence type="ECO:0000256" key="3">
    <source>
        <dbReference type="ARBA" id="ARBA00023163"/>
    </source>
</evidence>
<protein>
    <submittedName>
        <fullName evidence="6">Mycofactocin system transcriptional regulator</fullName>
    </submittedName>
    <submittedName>
        <fullName evidence="7">Transcriptional regulator, TetR family</fullName>
    </submittedName>
</protein>
<evidence type="ECO:0000259" key="5">
    <source>
        <dbReference type="PROSITE" id="PS50977"/>
    </source>
</evidence>
<dbReference type="OrthoDB" id="4371863at2"/>
<dbReference type="EMBL" id="FOCV01000001">
    <property type="protein sequence ID" value="SEN00718.1"/>
    <property type="molecule type" value="Genomic_DNA"/>
</dbReference>
<dbReference type="Proteomes" id="UP000198939">
    <property type="component" value="Unassembled WGS sequence"/>
</dbReference>
<accession>A0A1H8D2B4</accession>
<dbReference type="EMBL" id="FNXB01000003">
    <property type="protein sequence ID" value="SEH50980.1"/>
    <property type="molecule type" value="Genomic_DNA"/>
</dbReference>
<evidence type="ECO:0000313" key="6">
    <source>
        <dbReference type="EMBL" id="SEH50980.1"/>
    </source>
</evidence>
<evidence type="ECO:0000256" key="2">
    <source>
        <dbReference type="ARBA" id="ARBA00023125"/>
    </source>
</evidence>
<feature type="DNA-binding region" description="H-T-H motif" evidence="4">
    <location>
        <begin position="44"/>
        <end position="63"/>
    </location>
</feature>
<dbReference type="PANTHER" id="PTHR30055:SF234">
    <property type="entry name" value="HTH-TYPE TRANSCRIPTIONAL REGULATOR BETI"/>
    <property type="match status" value="1"/>
</dbReference>
<proteinExistence type="predicted"/>
<evidence type="ECO:0000256" key="1">
    <source>
        <dbReference type="ARBA" id="ARBA00023015"/>
    </source>
</evidence>
<dbReference type="InterPro" id="IPR050109">
    <property type="entry name" value="HTH-type_TetR-like_transc_reg"/>
</dbReference>
<dbReference type="AlphaFoldDB" id="A0A1H8D2B4"/>
<evidence type="ECO:0000256" key="4">
    <source>
        <dbReference type="PROSITE-ProRule" id="PRU00335"/>
    </source>
</evidence>
<sequence length="212" mass="22636">MIISGKPSRPYSTEKREAKAAQTRTRLVAAALDILRQSGGQALSLDAVARAVGVTRLTVYNQFGSRNGLLEAAFDAVAEQGNLTGIAKAMAMPEPRAALAWVVRTFCYFWMSNEGLGGIFAAAAMDAELSKALAARNERRRALLGLLVDRQGIAEGQAKADIVDLLFTLTSFATFTTLRGEQRDGEAVCALLLPLCDQIFSGEPRSISPAAT</sequence>
<dbReference type="STRING" id="501024.RTCCBAU85039_0822"/>
<keyword evidence="9" id="KW-1185">Reference proteome</keyword>
<dbReference type="PRINTS" id="PR00455">
    <property type="entry name" value="HTHTETR"/>
</dbReference>
<dbReference type="Gene3D" id="1.10.357.10">
    <property type="entry name" value="Tetracycline Repressor, domain 2"/>
    <property type="match status" value="1"/>
</dbReference>
<reference evidence="8" key="1">
    <citation type="submission" date="2016-10" db="EMBL/GenBank/DDBJ databases">
        <authorList>
            <person name="Wibberg D."/>
        </authorList>
    </citation>
    <scope>NUCLEOTIDE SEQUENCE [LARGE SCALE GENOMIC DNA]</scope>
</reference>
<dbReference type="PANTHER" id="PTHR30055">
    <property type="entry name" value="HTH-TYPE TRANSCRIPTIONAL REGULATOR RUTR"/>
    <property type="match status" value="1"/>
</dbReference>
<dbReference type="SUPFAM" id="SSF46689">
    <property type="entry name" value="Homeodomain-like"/>
    <property type="match status" value="1"/>
</dbReference>
<dbReference type="GO" id="GO:0003700">
    <property type="term" value="F:DNA-binding transcription factor activity"/>
    <property type="evidence" value="ECO:0007669"/>
    <property type="project" value="TreeGrafter"/>
</dbReference>
<dbReference type="GO" id="GO:0000976">
    <property type="term" value="F:transcription cis-regulatory region binding"/>
    <property type="evidence" value="ECO:0007669"/>
    <property type="project" value="TreeGrafter"/>
</dbReference>
<keyword evidence="1" id="KW-0805">Transcription regulation</keyword>
<keyword evidence="2 4" id="KW-0238">DNA-binding</keyword>